<dbReference type="EMBL" id="BARS01033959">
    <property type="protein sequence ID" value="GAG16841.1"/>
    <property type="molecule type" value="Genomic_DNA"/>
</dbReference>
<organism evidence="2">
    <name type="scientific">marine sediment metagenome</name>
    <dbReference type="NCBI Taxonomy" id="412755"/>
    <lineage>
        <taxon>unclassified sequences</taxon>
        <taxon>metagenomes</taxon>
        <taxon>ecological metagenomes</taxon>
    </lineage>
</organism>
<accession>X0WVQ1</accession>
<evidence type="ECO:0000256" key="1">
    <source>
        <dbReference type="SAM" id="Phobius"/>
    </source>
</evidence>
<dbReference type="AlphaFoldDB" id="X0WVQ1"/>
<comment type="caution">
    <text evidence="2">The sequence shown here is derived from an EMBL/GenBank/DDBJ whole genome shotgun (WGS) entry which is preliminary data.</text>
</comment>
<feature type="non-terminal residue" evidence="2">
    <location>
        <position position="1"/>
    </location>
</feature>
<sequence>LAFQASVDPTILMLSTSFTLFLSAPVSLSKYIVDRRDVLADRKAELKNKAESLLEELENNIWLMNLLGDPIPQGFISLHTRMLIVADELKDTIALSSDGLSTLKEVDPLMRRVFTHLQEEVSNFRWQLDIALDDYYIKIKFEFLESAREIRELGLEVKLPAINDPQKTAPLDEKVESILWVMDAGGSLVDELISTSDKIYEIICSLFEPSLPGVSPIIQISREKQESDEPWVIIDAILASLRNWEKQYSAEILRSTKPIQ</sequence>
<name>X0WVQ1_9ZZZZ</name>
<keyword evidence="1" id="KW-0812">Transmembrane</keyword>
<keyword evidence="1" id="KW-1133">Transmembrane helix</keyword>
<feature type="non-terminal residue" evidence="2">
    <location>
        <position position="260"/>
    </location>
</feature>
<protein>
    <submittedName>
        <fullName evidence="2">Uncharacterized protein</fullName>
    </submittedName>
</protein>
<evidence type="ECO:0000313" key="2">
    <source>
        <dbReference type="EMBL" id="GAG16841.1"/>
    </source>
</evidence>
<gene>
    <name evidence="2" type="ORF">S01H1_52532</name>
</gene>
<feature type="transmembrane region" description="Helical" evidence="1">
    <location>
        <begin position="12"/>
        <end position="33"/>
    </location>
</feature>
<keyword evidence="1" id="KW-0472">Membrane</keyword>
<proteinExistence type="predicted"/>
<reference evidence="2" key="1">
    <citation type="journal article" date="2014" name="Front. Microbiol.">
        <title>High frequency of phylogenetically diverse reductive dehalogenase-homologous genes in deep subseafloor sedimentary metagenomes.</title>
        <authorList>
            <person name="Kawai M."/>
            <person name="Futagami T."/>
            <person name="Toyoda A."/>
            <person name="Takaki Y."/>
            <person name="Nishi S."/>
            <person name="Hori S."/>
            <person name="Arai W."/>
            <person name="Tsubouchi T."/>
            <person name="Morono Y."/>
            <person name="Uchiyama I."/>
            <person name="Ito T."/>
            <person name="Fujiyama A."/>
            <person name="Inagaki F."/>
            <person name="Takami H."/>
        </authorList>
    </citation>
    <scope>NUCLEOTIDE SEQUENCE</scope>
    <source>
        <strain evidence="2">Expedition CK06-06</strain>
    </source>
</reference>